<dbReference type="GO" id="GO:0047596">
    <property type="term" value="F:6-methylsalicylate decarboxylase activity"/>
    <property type="evidence" value="ECO:0007669"/>
    <property type="project" value="UniProtKB-EC"/>
</dbReference>
<dbReference type="STRING" id="1552123.EP57_01615"/>
<evidence type="ECO:0000313" key="11">
    <source>
        <dbReference type="Proteomes" id="UP000539064"/>
    </source>
</evidence>
<keyword evidence="10" id="KW-1185">Reference proteome</keyword>
<dbReference type="InterPro" id="IPR006680">
    <property type="entry name" value="Amidohydro-rel"/>
</dbReference>
<proteinExistence type="predicted"/>
<dbReference type="EMBL" id="JNFA01000003">
    <property type="protein sequence ID" value="KGL44318.1"/>
    <property type="molecule type" value="Genomic_DNA"/>
</dbReference>
<dbReference type="Pfam" id="PF04909">
    <property type="entry name" value="Amidohydro_2"/>
    <property type="match status" value="1"/>
</dbReference>
<reference evidence="7 10" key="1">
    <citation type="submission" date="2014-05" db="EMBL/GenBank/DDBJ databases">
        <title>Novel Listeriaceae from food processing environments.</title>
        <authorList>
            <person name="den Bakker H.C."/>
        </authorList>
    </citation>
    <scope>NUCLEOTIDE SEQUENCE [LARGE SCALE GENOMIC DNA]</scope>
    <source>
        <strain evidence="7 10">FSL A5-0281</strain>
    </source>
</reference>
<evidence type="ECO:0000313" key="9">
    <source>
        <dbReference type="EMBL" id="MBC1794513.1"/>
    </source>
</evidence>
<dbReference type="GO" id="GO:0005829">
    <property type="term" value="C:cytosol"/>
    <property type="evidence" value="ECO:0007669"/>
    <property type="project" value="TreeGrafter"/>
</dbReference>
<dbReference type="EMBL" id="JAARRU010000008">
    <property type="protein sequence ID" value="MBC1567073.1"/>
    <property type="molecule type" value="Genomic_DNA"/>
</dbReference>
<dbReference type="EC" id="4.1.1.52" evidence="5"/>
<comment type="catalytic activity">
    <reaction evidence="4">
        <text>6-methylsalicylate + H(+) = 3-methylphenol + CO2</text>
        <dbReference type="Rhea" id="RHEA:23112"/>
        <dbReference type="ChEBI" id="CHEBI:15378"/>
        <dbReference type="ChEBI" id="CHEBI:16526"/>
        <dbReference type="ChEBI" id="CHEBI:17231"/>
        <dbReference type="ChEBI" id="CHEBI:36658"/>
        <dbReference type="EC" id="4.1.1.52"/>
    </reaction>
    <physiologicalReaction direction="left-to-right" evidence="4">
        <dbReference type="Rhea" id="RHEA:23113"/>
    </physiologicalReaction>
</comment>
<keyword evidence="3" id="KW-0456">Lyase</keyword>
<accession>A0A099WIE0</accession>
<evidence type="ECO:0000256" key="2">
    <source>
        <dbReference type="ARBA" id="ARBA00022833"/>
    </source>
</evidence>
<protein>
    <recommendedName>
        <fullName evidence="5">6-methylsalicylate decarboxylase</fullName>
        <ecNumber evidence="5">4.1.1.52</ecNumber>
    </recommendedName>
</protein>
<evidence type="ECO:0000313" key="8">
    <source>
        <dbReference type="EMBL" id="MBC1567073.1"/>
    </source>
</evidence>
<dbReference type="InterPro" id="IPR032466">
    <property type="entry name" value="Metal_Hydrolase"/>
</dbReference>
<evidence type="ECO:0000256" key="4">
    <source>
        <dbReference type="ARBA" id="ARBA00036832"/>
    </source>
</evidence>
<evidence type="ECO:0000313" key="12">
    <source>
        <dbReference type="Proteomes" id="UP000586951"/>
    </source>
</evidence>
<comment type="caution">
    <text evidence="7">The sequence shown here is derived from an EMBL/GenBank/DDBJ whole genome shotgun (WGS) entry which is preliminary data.</text>
</comment>
<sequence length="316" mass="35253">MTYKKIDLHAHYLSPGYKQFLHDYFDDLGDGVKTPAYEIETTLDIMAQTNIDYSVISISSPHPNTGEKESTIALIQEVNSYGALQQATYPDKIGFFASLPIPYIQASLETIDTALDEQHAIGFTLPTNAHGVYLGDARLDAIMAKLNARSAIVAIHPNEPWTRDKNVAGEIPTPIMEFFFDTTRTVMNMLQNEIFTRYPNIRFIIPHGGAVLSLLVERVGLAQALNPALTDAQVNLKDVMKNLYFDVAGFVLPQQLPALMDFIDVEKIVYASDTPYTPTPAVLSLAKVLEDTDLYSAEFKQKLFFENAQKLLQNSL</sequence>
<name>A0A099WIE0_9LIST</name>
<evidence type="ECO:0000256" key="3">
    <source>
        <dbReference type="ARBA" id="ARBA00023239"/>
    </source>
</evidence>
<evidence type="ECO:0000313" key="10">
    <source>
        <dbReference type="Proteomes" id="UP000029844"/>
    </source>
</evidence>
<keyword evidence="2" id="KW-0862">Zinc</keyword>
<feature type="domain" description="Amidohydrolase-related" evidence="6">
    <location>
        <begin position="6"/>
        <end position="312"/>
    </location>
</feature>
<evidence type="ECO:0000259" key="6">
    <source>
        <dbReference type="Pfam" id="PF04909"/>
    </source>
</evidence>
<dbReference type="AlphaFoldDB" id="A0A099WIE0"/>
<organism evidence="7 10">
    <name type="scientific">Listeria booriae</name>
    <dbReference type="NCBI Taxonomy" id="1552123"/>
    <lineage>
        <taxon>Bacteria</taxon>
        <taxon>Bacillati</taxon>
        <taxon>Bacillota</taxon>
        <taxon>Bacilli</taxon>
        <taxon>Bacillales</taxon>
        <taxon>Listeriaceae</taxon>
        <taxon>Listeria</taxon>
    </lineage>
</organism>
<dbReference type="GO" id="GO:0046872">
    <property type="term" value="F:metal ion binding"/>
    <property type="evidence" value="ECO:0007669"/>
    <property type="project" value="UniProtKB-KW"/>
</dbReference>
<dbReference type="GeneID" id="58716141"/>
<reference evidence="11 12" key="2">
    <citation type="submission" date="2020-03" db="EMBL/GenBank/DDBJ databases">
        <title>Soil Listeria distribution.</title>
        <authorList>
            <person name="Liao J."/>
            <person name="Wiedmann M."/>
        </authorList>
    </citation>
    <scope>NUCLEOTIDE SEQUENCE [LARGE SCALE GENOMIC DNA]</scope>
    <source>
        <strain evidence="9 11">FSL L7-0978</strain>
        <strain evidence="8 12">FSL L7-1427</strain>
    </source>
</reference>
<keyword evidence="1" id="KW-0479">Metal-binding</keyword>
<dbReference type="PANTHER" id="PTHR21240:SF29">
    <property type="entry name" value="AMIDOHYDROLASE-RELATED DOMAIN-CONTAINING PROTEIN"/>
    <property type="match status" value="1"/>
</dbReference>
<evidence type="ECO:0000313" key="7">
    <source>
        <dbReference type="EMBL" id="KGL44318.1"/>
    </source>
</evidence>
<dbReference type="Proteomes" id="UP000539064">
    <property type="component" value="Unassembled WGS sequence"/>
</dbReference>
<dbReference type="EMBL" id="JAARVG010000014">
    <property type="protein sequence ID" value="MBC1794513.1"/>
    <property type="molecule type" value="Genomic_DNA"/>
</dbReference>
<dbReference type="InterPro" id="IPR032465">
    <property type="entry name" value="ACMSD"/>
</dbReference>
<dbReference type="SUPFAM" id="SSF51556">
    <property type="entry name" value="Metallo-dependent hydrolases"/>
    <property type="match status" value="1"/>
</dbReference>
<dbReference type="Gene3D" id="3.20.20.140">
    <property type="entry name" value="Metal-dependent hydrolases"/>
    <property type="match status" value="1"/>
</dbReference>
<dbReference type="Proteomes" id="UP000029844">
    <property type="component" value="Unassembled WGS sequence"/>
</dbReference>
<dbReference type="GO" id="GO:0019748">
    <property type="term" value="P:secondary metabolic process"/>
    <property type="evidence" value="ECO:0007669"/>
    <property type="project" value="TreeGrafter"/>
</dbReference>
<gene>
    <name evidence="7" type="ORF">EP57_01615</name>
    <name evidence="8" type="ORF">HB907_16820</name>
    <name evidence="9" type="ORF">HCA52_13860</name>
</gene>
<dbReference type="PANTHER" id="PTHR21240">
    <property type="entry name" value="2-AMINO-3-CARBOXYLMUCONATE-6-SEMIALDEHYDE DECARBOXYLASE"/>
    <property type="match status" value="1"/>
</dbReference>
<dbReference type="Proteomes" id="UP000586951">
    <property type="component" value="Unassembled WGS sequence"/>
</dbReference>
<dbReference type="eggNOG" id="COG2159">
    <property type="taxonomic scope" value="Bacteria"/>
</dbReference>
<dbReference type="OrthoDB" id="9777673at2"/>
<dbReference type="GO" id="GO:0016787">
    <property type="term" value="F:hydrolase activity"/>
    <property type="evidence" value="ECO:0007669"/>
    <property type="project" value="UniProtKB-KW"/>
</dbReference>
<keyword evidence="7" id="KW-0378">Hydrolase</keyword>
<evidence type="ECO:0000256" key="1">
    <source>
        <dbReference type="ARBA" id="ARBA00022723"/>
    </source>
</evidence>
<dbReference type="RefSeq" id="WP_036083567.1">
    <property type="nucleotide sequence ID" value="NZ_CBCSHQ010000015.1"/>
</dbReference>
<evidence type="ECO:0000256" key="5">
    <source>
        <dbReference type="ARBA" id="ARBA00038889"/>
    </source>
</evidence>